<dbReference type="EMBL" id="QPFP01000056">
    <property type="protein sequence ID" value="TEB25489.1"/>
    <property type="molecule type" value="Genomic_DNA"/>
</dbReference>
<dbReference type="AlphaFoldDB" id="A0A4Y7SW79"/>
<reference evidence="1 2" key="1">
    <citation type="journal article" date="2019" name="Nat. Ecol. Evol.">
        <title>Megaphylogeny resolves global patterns of mushroom evolution.</title>
        <authorList>
            <person name="Varga T."/>
            <person name="Krizsan K."/>
            <person name="Foldi C."/>
            <person name="Dima B."/>
            <person name="Sanchez-Garcia M."/>
            <person name="Sanchez-Ramirez S."/>
            <person name="Szollosi G.J."/>
            <person name="Szarkandi J.G."/>
            <person name="Papp V."/>
            <person name="Albert L."/>
            <person name="Andreopoulos W."/>
            <person name="Angelini C."/>
            <person name="Antonin V."/>
            <person name="Barry K.W."/>
            <person name="Bougher N.L."/>
            <person name="Buchanan P."/>
            <person name="Buyck B."/>
            <person name="Bense V."/>
            <person name="Catcheside P."/>
            <person name="Chovatia M."/>
            <person name="Cooper J."/>
            <person name="Damon W."/>
            <person name="Desjardin D."/>
            <person name="Finy P."/>
            <person name="Geml J."/>
            <person name="Haridas S."/>
            <person name="Hughes K."/>
            <person name="Justo A."/>
            <person name="Karasinski D."/>
            <person name="Kautmanova I."/>
            <person name="Kiss B."/>
            <person name="Kocsube S."/>
            <person name="Kotiranta H."/>
            <person name="LaButti K.M."/>
            <person name="Lechner B.E."/>
            <person name="Liimatainen K."/>
            <person name="Lipzen A."/>
            <person name="Lukacs Z."/>
            <person name="Mihaltcheva S."/>
            <person name="Morgado L.N."/>
            <person name="Niskanen T."/>
            <person name="Noordeloos M.E."/>
            <person name="Ohm R.A."/>
            <person name="Ortiz-Santana B."/>
            <person name="Ovrebo C."/>
            <person name="Racz N."/>
            <person name="Riley R."/>
            <person name="Savchenko A."/>
            <person name="Shiryaev A."/>
            <person name="Soop K."/>
            <person name="Spirin V."/>
            <person name="Szebenyi C."/>
            <person name="Tomsovsky M."/>
            <person name="Tulloss R.E."/>
            <person name="Uehling J."/>
            <person name="Grigoriev I.V."/>
            <person name="Vagvolgyi C."/>
            <person name="Papp T."/>
            <person name="Martin F.M."/>
            <person name="Miettinen O."/>
            <person name="Hibbett D.S."/>
            <person name="Nagy L.G."/>
        </authorList>
    </citation>
    <scope>NUCLEOTIDE SEQUENCE [LARGE SCALE GENOMIC DNA]</scope>
    <source>
        <strain evidence="1 2">FP101781</strain>
    </source>
</reference>
<comment type="caution">
    <text evidence="1">The sequence shown here is derived from an EMBL/GenBank/DDBJ whole genome shotgun (WGS) entry which is preliminary data.</text>
</comment>
<keyword evidence="2" id="KW-1185">Reference proteome</keyword>
<gene>
    <name evidence="1" type="ORF">FA13DRAFT_1738215</name>
</gene>
<proteinExistence type="predicted"/>
<sequence length="106" mass="11512">MVRLTTKCSPLNALRSQPDNPFLIYGYSPLLPQLPFPTPSLPIGPRPSPCVPCHPHIPRETTLVAALRPDPCPLLSPSPSAGALQRFMISCQPKEAQGLGYLSDRL</sequence>
<protein>
    <submittedName>
        <fullName evidence="1">Uncharacterized protein</fullName>
    </submittedName>
</protein>
<dbReference type="Proteomes" id="UP000298030">
    <property type="component" value="Unassembled WGS sequence"/>
</dbReference>
<accession>A0A4Y7SW79</accession>
<evidence type="ECO:0000313" key="1">
    <source>
        <dbReference type="EMBL" id="TEB25489.1"/>
    </source>
</evidence>
<organism evidence="1 2">
    <name type="scientific">Coprinellus micaceus</name>
    <name type="common">Glistening ink-cap mushroom</name>
    <name type="synonym">Coprinus micaceus</name>
    <dbReference type="NCBI Taxonomy" id="71717"/>
    <lineage>
        <taxon>Eukaryota</taxon>
        <taxon>Fungi</taxon>
        <taxon>Dikarya</taxon>
        <taxon>Basidiomycota</taxon>
        <taxon>Agaricomycotina</taxon>
        <taxon>Agaricomycetes</taxon>
        <taxon>Agaricomycetidae</taxon>
        <taxon>Agaricales</taxon>
        <taxon>Agaricineae</taxon>
        <taxon>Psathyrellaceae</taxon>
        <taxon>Coprinellus</taxon>
    </lineage>
</organism>
<name>A0A4Y7SW79_COPMI</name>
<evidence type="ECO:0000313" key="2">
    <source>
        <dbReference type="Proteomes" id="UP000298030"/>
    </source>
</evidence>